<dbReference type="Proteomes" id="UP000321523">
    <property type="component" value="Unassembled WGS sequence"/>
</dbReference>
<sequence length="213" mass="22129">MYQIAAETAEPASDQPTSTILAQLLANLNGERVTVGEIMDAAGSRAYALALLLFALPEALPLPVAGMSAIIGLPLMLISAQVAILGTESRLPEWVRRRSVSASVFRMVVTKAVPVFRRIERFSRPRWVGLAGASRALGLMCLILALVIALPIPLGNLPPAVCVVALAFGMLQRDGFIVAGALAASAAVVTGMAAAIVLAADFMVETIGNLGAV</sequence>
<dbReference type="EMBL" id="BJYZ01000006">
    <property type="protein sequence ID" value="GEO37311.1"/>
    <property type="molecule type" value="Genomic_DNA"/>
</dbReference>
<evidence type="ECO:0000313" key="2">
    <source>
        <dbReference type="EMBL" id="GEO37311.1"/>
    </source>
</evidence>
<dbReference type="Pfam" id="PF06055">
    <property type="entry name" value="ExoD"/>
    <property type="match status" value="1"/>
</dbReference>
<evidence type="ECO:0000313" key="3">
    <source>
        <dbReference type="Proteomes" id="UP000321523"/>
    </source>
</evidence>
<feature type="transmembrane region" description="Helical" evidence="1">
    <location>
        <begin position="178"/>
        <end position="200"/>
    </location>
</feature>
<keyword evidence="1" id="KW-1133">Transmembrane helix</keyword>
<dbReference type="PANTHER" id="PTHR41795:SF1">
    <property type="entry name" value="EXOPOLYSACCHARIDE SYNTHESIS PROTEIN"/>
    <property type="match status" value="1"/>
</dbReference>
<dbReference type="PANTHER" id="PTHR41795">
    <property type="entry name" value="EXOPOLYSACCHARIDE SYNTHESIS PROTEIN"/>
    <property type="match status" value="1"/>
</dbReference>
<keyword evidence="1" id="KW-0472">Membrane</keyword>
<dbReference type="RefSeq" id="WP_052831956.1">
    <property type="nucleotide sequence ID" value="NZ_BJYZ01000006.1"/>
</dbReference>
<feature type="transmembrane region" description="Helical" evidence="1">
    <location>
        <begin position="127"/>
        <end position="148"/>
    </location>
</feature>
<organism evidence="2 3">
    <name type="scientific">Skermanella aerolata</name>
    <dbReference type="NCBI Taxonomy" id="393310"/>
    <lineage>
        <taxon>Bacteria</taxon>
        <taxon>Pseudomonadati</taxon>
        <taxon>Pseudomonadota</taxon>
        <taxon>Alphaproteobacteria</taxon>
        <taxon>Rhodospirillales</taxon>
        <taxon>Azospirillaceae</taxon>
        <taxon>Skermanella</taxon>
    </lineage>
</organism>
<feature type="transmembrane region" description="Helical" evidence="1">
    <location>
        <begin position="64"/>
        <end position="87"/>
    </location>
</feature>
<accession>A0A512DLF3</accession>
<proteinExistence type="predicted"/>
<name>A0A512DLF3_9PROT</name>
<comment type="caution">
    <text evidence="2">The sequence shown here is derived from an EMBL/GenBank/DDBJ whole genome shotgun (WGS) entry which is preliminary data.</text>
</comment>
<keyword evidence="3" id="KW-1185">Reference proteome</keyword>
<evidence type="ECO:0000256" key="1">
    <source>
        <dbReference type="SAM" id="Phobius"/>
    </source>
</evidence>
<dbReference type="InterPro" id="IPR010331">
    <property type="entry name" value="ExoD"/>
</dbReference>
<keyword evidence="1" id="KW-0812">Transmembrane</keyword>
<dbReference type="OrthoDB" id="8550083at2"/>
<protein>
    <submittedName>
        <fullName evidence="2">ABC transporter permease</fullName>
    </submittedName>
</protein>
<dbReference type="PIRSF" id="PIRSF033239">
    <property type="entry name" value="ExoD"/>
    <property type="match status" value="1"/>
</dbReference>
<dbReference type="AlphaFoldDB" id="A0A512DLF3"/>
<gene>
    <name evidence="2" type="ORF">SAE02_14590</name>
</gene>
<reference evidence="2 3" key="1">
    <citation type="submission" date="2019-07" db="EMBL/GenBank/DDBJ databases">
        <title>Whole genome shotgun sequence of Skermanella aerolata NBRC 106429.</title>
        <authorList>
            <person name="Hosoyama A."/>
            <person name="Uohara A."/>
            <person name="Ohji S."/>
            <person name="Ichikawa N."/>
        </authorList>
    </citation>
    <scope>NUCLEOTIDE SEQUENCE [LARGE SCALE GENOMIC DNA]</scope>
    <source>
        <strain evidence="2 3">NBRC 106429</strain>
    </source>
</reference>